<evidence type="ECO:0000313" key="1">
    <source>
        <dbReference type="EMBL" id="MDQ0543834.1"/>
    </source>
</evidence>
<name>A0AAJ1TRZ4_9HYPH</name>
<evidence type="ECO:0000313" key="2">
    <source>
        <dbReference type="Proteomes" id="UP001223420"/>
    </source>
</evidence>
<proteinExistence type="predicted"/>
<dbReference type="EMBL" id="JAUSWL010000004">
    <property type="protein sequence ID" value="MDQ0543834.1"/>
    <property type="molecule type" value="Genomic_DNA"/>
</dbReference>
<sequence>MTDALIRDVCGVDPGRFNKIVPDRLPRGEDLPACGRRGPRLRRVAIASPPIAPARPALFVFGRWLLDALVVSFAHGGCIHHTHPDYIAFLRDINSNARR</sequence>
<reference evidence="1" key="1">
    <citation type="submission" date="2023-07" db="EMBL/GenBank/DDBJ databases">
        <title>Genomic Encyclopedia of Type Strains, Phase IV (KMG-IV): sequencing the most valuable type-strain genomes for metagenomic binning, comparative biology and taxonomic classification.</title>
        <authorList>
            <person name="Goeker M."/>
        </authorList>
    </citation>
    <scope>NUCLEOTIDE SEQUENCE</scope>
    <source>
        <strain evidence="1">DSM 19569</strain>
    </source>
</reference>
<comment type="caution">
    <text evidence="1">The sequence shown here is derived from an EMBL/GenBank/DDBJ whole genome shotgun (WGS) entry which is preliminary data.</text>
</comment>
<dbReference type="AlphaFoldDB" id="A0AAJ1TRZ4"/>
<organism evidence="1 2">
    <name type="scientific">Methylobacterium brachiatum</name>
    <dbReference type="NCBI Taxonomy" id="269660"/>
    <lineage>
        <taxon>Bacteria</taxon>
        <taxon>Pseudomonadati</taxon>
        <taxon>Pseudomonadota</taxon>
        <taxon>Alphaproteobacteria</taxon>
        <taxon>Hyphomicrobiales</taxon>
        <taxon>Methylobacteriaceae</taxon>
        <taxon>Methylobacterium</taxon>
    </lineage>
</organism>
<gene>
    <name evidence="1" type="ORF">QO001_002763</name>
</gene>
<accession>A0AAJ1TRZ4</accession>
<protein>
    <submittedName>
        <fullName evidence="1">Uncharacterized protein</fullName>
    </submittedName>
</protein>
<dbReference type="RefSeq" id="WP_230366358.1">
    <property type="nucleotide sequence ID" value="NZ_JAJALK010000005.1"/>
</dbReference>
<dbReference type="Proteomes" id="UP001223420">
    <property type="component" value="Unassembled WGS sequence"/>
</dbReference>